<dbReference type="PROSITE" id="PS50294">
    <property type="entry name" value="WD_REPEATS_REGION"/>
    <property type="match status" value="5"/>
</dbReference>
<evidence type="ECO:0000256" key="3">
    <source>
        <dbReference type="PROSITE-ProRule" id="PRU00221"/>
    </source>
</evidence>
<feature type="region of interest" description="Disordered" evidence="4">
    <location>
        <begin position="1"/>
        <end position="24"/>
    </location>
</feature>
<protein>
    <submittedName>
        <fullName evidence="6">WD40-repeat-containing domain protein</fullName>
    </submittedName>
</protein>
<evidence type="ECO:0000256" key="1">
    <source>
        <dbReference type="ARBA" id="ARBA00022574"/>
    </source>
</evidence>
<dbReference type="EMBL" id="JAAECE010000006">
    <property type="protein sequence ID" value="KAF1799774.1"/>
    <property type="molecule type" value="Genomic_DNA"/>
</dbReference>
<dbReference type="SMART" id="SM00256">
    <property type="entry name" value="FBOX"/>
    <property type="match status" value="1"/>
</dbReference>
<feature type="repeat" description="WD" evidence="3">
    <location>
        <begin position="384"/>
        <end position="423"/>
    </location>
</feature>
<dbReference type="Gene3D" id="1.20.1280.50">
    <property type="match status" value="1"/>
</dbReference>
<dbReference type="InterPro" id="IPR019775">
    <property type="entry name" value="WD40_repeat_CS"/>
</dbReference>
<dbReference type="PROSITE" id="PS50181">
    <property type="entry name" value="FBOX"/>
    <property type="match status" value="1"/>
</dbReference>
<keyword evidence="1 3" id="KW-0853">WD repeat</keyword>
<dbReference type="AlphaFoldDB" id="A0A8H4EZT2"/>
<reference evidence="6 7" key="1">
    <citation type="submission" date="2019-09" db="EMBL/GenBank/DDBJ databases">
        <authorList>
            <consortium name="DOE Joint Genome Institute"/>
            <person name="Mondo S.J."/>
            <person name="Navarro-Mendoza M.I."/>
            <person name="Perez-Arques C."/>
            <person name="Panchal S."/>
            <person name="Nicolas F.E."/>
            <person name="Ganguly P."/>
            <person name="Pangilinan J."/>
            <person name="Grigoriev I."/>
            <person name="Heitman J."/>
            <person name="Sanya K."/>
            <person name="Garre V."/>
        </authorList>
    </citation>
    <scope>NUCLEOTIDE SEQUENCE [LARGE SCALE GENOMIC DNA]</scope>
    <source>
        <strain evidence="6 7">MU402</strain>
    </source>
</reference>
<dbReference type="PRINTS" id="PR00320">
    <property type="entry name" value="GPROTEINBRPT"/>
</dbReference>
<dbReference type="PROSITE" id="PS00678">
    <property type="entry name" value="WD_REPEATS_1"/>
    <property type="match status" value="5"/>
</dbReference>
<dbReference type="InterPro" id="IPR001810">
    <property type="entry name" value="F-box_dom"/>
</dbReference>
<dbReference type="InterPro" id="IPR001680">
    <property type="entry name" value="WD40_rpt"/>
</dbReference>
<dbReference type="InterPro" id="IPR036322">
    <property type="entry name" value="WD40_repeat_dom_sf"/>
</dbReference>
<name>A0A8H4EZT2_MUCCL</name>
<feature type="region of interest" description="Disordered" evidence="4">
    <location>
        <begin position="557"/>
        <end position="598"/>
    </location>
</feature>
<dbReference type="SUPFAM" id="SSF50978">
    <property type="entry name" value="WD40 repeat-like"/>
    <property type="match status" value="1"/>
</dbReference>
<evidence type="ECO:0000313" key="7">
    <source>
        <dbReference type="Proteomes" id="UP000469890"/>
    </source>
</evidence>
<feature type="compositionally biased region" description="Polar residues" evidence="4">
    <location>
        <begin position="1"/>
        <end position="11"/>
    </location>
</feature>
<feature type="repeat" description="WD" evidence="3">
    <location>
        <begin position="303"/>
        <end position="343"/>
    </location>
</feature>
<sequence>MDLFQQQPQDISSPPSTPPSTSLAAAGAYRPLQRQRSSYIMDTTGGADSIMDKVRLDYIGRVKSTFQQLTYPQRYFFITELLGCCDNQLLQYVCTFITPKLKIDFLKELPIELSLHVLSFIDDPRTLARASHVSKHWNVLLKDEAAWKSLCLKHQYRHQLITHVPKSIATKHVHGSLVAQRHHHHPMPAISYRDFFRRKYNIDAAWNQGGKVTLCDNRIGEGLATSLQMDDTFIVVGCDNNRIEVFDTKSGKYIRSLLGHEGGVWALQFIKNEMSNEHILVAGGCDRAASVWNLTTGERRHVLRGHNSTIRCLKIRDDKIAVTGSRDTTLRIWDIERGALRHVCTGHQSSVRCLDISGNKVVSGSYDTTARLWDIETGQCLHEFMGHHSQIYAIAFDGAKVVTGSLDSHIRVWSAETGACLATLQGHTSLVGHLQLSARVLVSGGSDGNLRVWDMDTFECKQRISAHDNSVTCLQYDDKRVLSGGSDGRVKLWDIEKGTLIRSFTQHARTVWKIQMNDTKAVVILQRDRSPAPNQEHSVQVASHGTVIELHDFDLDKEQQDDRMAPTTANDNSEGGNDTTTSSSVLNEPATPSIIQEV</sequence>
<feature type="repeat" description="WD" evidence="3">
    <location>
        <begin position="464"/>
        <end position="503"/>
    </location>
</feature>
<dbReference type="InterPro" id="IPR015943">
    <property type="entry name" value="WD40/YVTN_repeat-like_dom_sf"/>
</dbReference>
<feature type="repeat" description="WD" evidence="3">
    <location>
        <begin position="257"/>
        <end position="302"/>
    </location>
</feature>
<dbReference type="SUPFAM" id="SSF81383">
    <property type="entry name" value="F-box domain"/>
    <property type="match status" value="1"/>
</dbReference>
<keyword evidence="2" id="KW-0677">Repeat</keyword>
<feature type="domain" description="F-box" evidence="5">
    <location>
        <begin position="103"/>
        <end position="150"/>
    </location>
</feature>
<gene>
    <name evidence="6" type="ORF">FB192DRAFT_1308410</name>
</gene>
<dbReference type="InterPro" id="IPR036047">
    <property type="entry name" value="F-box-like_dom_sf"/>
</dbReference>
<dbReference type="InterPro" id="IPR020472">
    <property type="entry name" value="WD40_PAC1"/>
</dbReference>
<accession>A0A8H4EZT2</accession>
<proteinExistence type="predicted"/>
<dbReference type="PANTHER" id="PTHR22847:SF732">
    <property type="entry name" value="F-BOX DOMAIN-CONTAINING PROTEIN"/>
    <property type="match status" value="1"/>
</dbReference>
<dbReference type="Gene3D" id="2.130.10.10">
    <property type="entry name" value="YVTN repeat-like/Quinoprotein amine dehydrogenase"/>
    <property type="match status" value="1"/>
</dbReference>
<evidence type="ECO:0000256" key="4">
    <source>
        <dbReference type="SAM" id="MobiDB-lite"/>
    </source>
</evidence>
<dbReference type="SMART" id="SM00320">
    <property type="entry name" value="WD40"/>
    <property type="match status" value="6"/>
</dbReference>
<evidence type="ECO:0000259" key="5">
    <source>
        <dbReference type="PROSITE" id="PS50181"/>
    </source>
</evidence>
<comment type="caution">
    <text evidence="6">The sequence shown here is derived from an EMBL/GenBank/DDBJ whole genome shotgun (WGS) entry which is preliminary data.</text>
</comment>
<dbReference type="PANTHER" id="PTHR22847">
    <property type="entry name" value="WD40 REPEAT PROTEIN"/>
    <property type="match status" value="1"/>
</dbReference>
<feature type="repeat" description="WD" evidence="3">
    <location>
        <begin position="344"/>
        <end position="383"/>
    </location>
</feature>
<organism evidence="6 7">
    <name type="scientific">Mucor circinelloides f. lusitanicus</name>
    <name type="common">Mucor racemosus var. lusitanicus</name>
    <dbReference type="NCBI Taxonomy" id="29924"/>
    <lineage>
        <taxon>Eukaryota</taxon>
        <taxon>Fungi</taxon>
        <taxon>Fungi incertae sedis</taxon>
        <taxon>Mucoromycota</taxon>
        <taxon>Mucoromycotina</taxon>
        <taxon>Mucoromycetes</taxon>
        <taxon>Mucorales</taxon>
        <taxon>Mucorineae</taxon>
        <taxon>Mucoraceae</taxon>
        <taxon>Mucor</taxon>
    </lineage>
</organism>
<dbReference type="Pfam" id="PF00400">
    <property type="entry name" value="WD40"/>
    <property type="match status" value="6"/>
</dbReference>
<feature type="compositionally biased region" description="Polar residues" evidence="4">
    <location>
        <begin position="567"/>
        <end position="586"/>
    </location>
</feature>
<dbReference type="Pfam" id="PF12937">
    <property type="entry name" value="F-box-like"/>
    <property type="match status" value="1"/>
</dbReference>
<feature type="repeat" description="WD" evidence="3">
    <location>
        <begin position="424"/>
        <end position="463"/>
    </location>
</feature>
<evidence type="ECO:0000313" key="6">
    <source>
        <dbReference type="EMBL" id="KAF1799774.1"/>
    </source>
</evidence>
<dbReference type="PROSITE" id="PS50082">
    <property type="entry name" value="WD_REPEATS_2"/>
    <property type="match status" value="6"/>
</dbReference>
<dbReference type="CDD" id="cd00200">
    <property type="entry name" value="WD40"/>
    <property type="match status" value="1"/>
</dbReference>
<evidence type="ECO:0000256" key="2">
    <source>
        <dbReference type="ARBA" id="ARBA00022737"/>
    </source>
</evidence>
<dbReference type="Proteomes" id="UP000469890">
    <property type="component" value="Unassembled WGS sequence"/>
</dbReference>